<dbReference type="InterPro" id="IPR036318">
    <property type="entry name" value="FAD-bd_PCMH-like_sf"/>
</dbReference>
<dbReference type="PANTHER" id="PTHR32448">
    <property type="entry name" value="OS08G0158400 PROTEIN"/>
    <property type="match status" value="1"/>
</dbReference>
<sequence length="200" mass="21935">MKTPSISTSLTFILFVIFSCSWVASAGKHENYLKCLSLELKNYNGSISNVIYTPKNSSFASILRFSIQNLRFTSESTPKPLVIITPQHEPQIPPVIRCAKKNDMQVRTRSGGHDYEGLSYVSEVPFVILDLINFSEITVDADQKVAWVESGATLGSLYYRIAEKSPSLGFPAGTCTTIGVGGHFSGGGYGTLLRIWLGCR</sequence>
<name>A0AAV6WLN6_9LAMI</name>
<dbReference type="AlphaFoldDB" id="A0AAV6WLN6"/>
<comment type="cofactor">
    <cofactor evidence="1">
        <name>FAD</name>
        <dbReference type="ChEBI" id="CHEBI:57692"/>
    </cofactor>
</comment>
<evidence type="ECO:0000256" key="2">
    <source>
        <dbReference type="ARBA" id="ARBA00005466"/>
    </source>
</evidence>
<keyword evidence="11" id="KW-1185">Reference proteome</keyword>
<dbReference type="InterPro" id="IPR016169">
    <property type="entry name" value="FAD-bd_PCMH_sub2"/>
</dbReference>
<gene>
    <name evidence="10" type="ORF">BUALT_Bualt15G0095700</name>
</gene>
<dbReference type="InterPro" id="IPR016167">
    <property type="entry name" value="FAD-bd_PCMH_sub1"/>
</dbReference>
<dbReference type="EMBL" id="WHWC01000015">
    <property type="protein sequence ID" value="KAG8368911.1"/>
    <property type="molecule type" value="Genomic_DNA"/>
</dbReference>
<dbReference type="InterPro" id="IPR016166">
    <property type="entry name" value="FAD-bd_PCMH"/>
</dbReference>
<evidence type="ECO:0000256" key="8">
    <source>
        <dbReference type="SAM" id="SignalP"/>
    </source>
</evidence>
<evidence type="ECO:0000256" key="5">
    <source>
        <dbReference type="ARBA" id="ARBA00022827"/>
    </source>
</evidence>
<proteinExistence type="inferred from homology"/>
<feature type="domain" description="FAD-binding PCMH-type" evidence="9">
    <location>
        <begin position="76"/>
        <end position="200"/>
    </location>
</feature>
<evidence type="ECO:0000259" key="9">
    <source>
        <dbReference type="PROSITE" id="PS51387"/>
    </source>
</evidence>
<evidence type="ECO:0000256" key="4">
    <source>
        <dbReference type="ARBA" id="ARBA00022729"/>
    </source>
</evidence>
<dbReference type="Pfam" id="PF01565">
    <property type="entry name" value="FAD_binding_4"/>
    <property type="match status" value="1"/>
</dbReference>
<evidence type="ECO:0000256" key="3">
    <source>
        <dbReference type="ARBA" id="ARBA00022630"/>
    </source>
</evidence>
<keyword evidence="4 8" id="KW-0732">Signal</keyword>
<keyword evidence="5" id="KW-0274">FAD</keyword>
<feature type="signal peptide" evidence="8">
    <location>
        <begin position="1"/>
        <end position="26"/>
    </location>
</feature>
<evidence type="ECO:0000313" key="10">
    <source>
        <dbReference type="EMBL" id="KAG8368911.1"/>
    </source>
</evidence>
<keyword evidence="3" id="KW-0285">Flavoprotein</keyword>
<evidence type="ECO:0000256" key="6">
    <source>
        <dbReference type="ARBA" id="ARBA00023157"/>
    </source>
</evidence>
<organism evidence="10 11">
    <name type="scientific">Buddleja alternifolia</name>
    <dbReference type="NCBI Taxonomy" id="168488"/>
    <lineage>
        <taxon>Eukaryota</taxon>
        <taxon>Viridiplantae</taxon>
        <taxon>Streptophyta</taxon>
        <taxon>Embryophyta</taxon>
        <taxon>Tracheophyta</taxon>
        <taxon>Spermatophyta</taxon>
        <taxon>Magnoliopsida</taxon>
        <taxon>eudicotyledons</taxon>
        <taxon>Gunneridae</taxon>
        <taxon>Pentapetalae</taxon>
        <taxon>asterids</taxon>
        <taxon>lamiids</taxon>
        <taxon>Lamiales</taxon>
        <taxon>Scrophulariaceae</taxon>
        <taxon>Buddlejeae</taxon>
        <taxon>Buddleja</taxon>
    </lineage>
</organism>
<dbReference type="Gene3D" id="3.30.43.10">
    <property type="entry name" value="Uridine Diphospho-n-acetylenolpyruvylglucosamine Reductase, domain 2"/>
    <property type="match status" value="1"/>
</dbReference>
<dbReference type="PROSITE" id="PS51387">
    <property type="entry name" value="FAD_PCMH"/>
    <property type="match status" value="1"/>
</dbReference>
<dbReference type="SUPFAM" id="SSF56176">
    <property type="entry name" value="FAD-binding/transporter-associated domain-like"/>
    <property type="match status" value="1"/>
</dbReference>
<comment type="caution">
    <text evidence="10">The sequence shown here is derived from an EMBL/GenBank/DDBJ whole genome shotgun (WGS) entry which is preliminary data.</text>
</comment>
<keyword evidence="7" id="KW-0325">Glycoprotein</keyword>
<protein>
    <recommendedName>
        <fullName evidence="9">FAD-binding PCMH-type domain-containing protein</fullName>
    </recommendedName>
</protein>
<comment type="similarity">
    <text evidence="2">Belongs to the oxygen-dependent FAD-linked oxidoreductase family.</text>
</comment>
<dbReference type="Gene3D" id="3.30.465.10">
    <property type="match status" value="1"/>
</dbReference>
<dbReference type="GO" id="GO:0071949">
    <property type="term" value="F:FAD binding"/>
    <property type="evidence" value="ECO:0007669"/>
    <property type="project" value="InterPro"/>
</dbReference>
<dbReference type="Proteomes" id="UP000826271">
    <property type="component" value="Unassembled WGS sequence"/>
</dbReference>
<keyword evidence="6" id="KW-1015">Disulfide bond</keyword>
<evidence type="ECO:0000256" key="7">
    <source>
        <dbReference type="ARBA" id="ARBA00023180"/>
    </source>
</evidence>
<evidence type="ECO:0000313" key="11">
    <source>
        <dbReference type="Proteomes" id="UP000826271"/>
    </source>
</evidence>
<reference evidence="10" key="1">
    <citation type="submission" date="2019-10" db="EMBL/GenBank/DDBJ databases">
        <authorList>
            <person name="Zhang R."/>
            <person name="Pan Y."/>
            <person name="Wang J."/>
            <person name="Ma R."/>
            <person name="Yu S."/>
        </authorList>
    </citation>
    <scope>NUCLEOTIDE SEQUENCE</scope>
    <source>
        <strain evidence="10">LA-IB0</strain>
        <tissue evidence="10">Leaf</tissue>
    </source>
</reference>
<feature type="chain" id="PRO_5043529447" description="FAD-binding PCMH-type domain-containing protein" evidence="8">
    <location>
        <begin position="27"/>
        <end position="200"/>
    </location>
</feature>
<evidence type="ECO:0000256" key="1">
    <source>
        <dbReference type="ARBA" id="ARBA00001974"/>
    </source>
</evidence>
<dbReference type="PROSITE" id="PS51257">
    <property type="entry name" value="PROKAR_LIPOPROTEIN"/>
    <property type="match status" value="1"/>
</dbReference>
<dbReference type="FunFam" id="3.30.43.10:FF:000004">
    <property type="entry name" value="Berberine bridge enzyme-like 15"/>
    <property type="match status" value="1"/>
</dbReference>
<dbReference type="InterPro" id="IPR006094">
    <property type="entry name" value="Oxid_FAD_bind_N"/>
</dbReference>
<accession>A0AAV6WLN6</accession>